<dbReference type="InterPro" id="IPR000836">
    <property type="entry name" value="PRTase_dom"/>
</dbReference>
<dbReference type="EC" id="2.4.2.10" evidence="2 6"/>
<feature type="binding site" evidence="6">
    <location>
        <position position="102"/>
    </location>
    <ligand>
        <name>5-phospho-alpha-D-ribose 1-diphosphate</name>
        <dbReference type="ChEBI" id="CHEBI:58017"/>
        <note>ligand shared between dimeric partners</note>
    </ligand>
</feature>
<comment type="catalytic activity">
    <reaction evidence="6">
        <text>orotidine 5'-phosphate + diphosphate = orotate + 5-phospho-alpha-D-ribose 1-diphosphate</text>
        <dbReference type="Rhea" id="RHEA:10380"/>
        <dbReference type="ChEBI" id="CHEBI:30839"/>
        <dbReference type="ChEBI" id="CHEBI:33019"/>
        <dbReference type="ChEBI" id="CHEBI:57538"/>
        <dbReference type="ChEBI" id="CHEBI:58017"/>
        <dbReference type="EC" id="2.4.2.10"/>
    </reaction>
</comment>
<keyword evidence="4 6" id="KW-0808">Transferase</keyword>
<dbReference type="PANTHER" id="PTHR19278:SF9">
    <property type="entry name" value="URIDINE 5'-MONOPHOSPHATE SYNTHASE"/>
    <property type="match status" value="1"/>
</dbReference>
<evidence type="ECO:0000313" key="8">
    <source>
        <dbReference type="EMBL" id="TPR14296.1"/>
    </source>
</evidence>
<proteinExistence type="inferred from homology"/>
<comment type="caution">
    <text evidence="8">The sequence shown here is derived from an EMBL/GenBank/DDBJ whole genome shotgun (WGS) entry which is preliminary data.</text>
</comment>
<keyword evidence="5 6" id="KW-0665">Pyrimidine biosynthesis</keyword>
<feature type="binding site" evidence="6">
    <location>
        <position position="104"/>
    </location>
    <ligand>
        <name>5-phospho-alpha-D-ribose 1-diphosphate</name>
        <dbReference type="ChEBI" id="CHEBI:58017"/>
        <note>ligand shared between dimeric partners</note>
    </ligand>
</feature>
<comment type="function">
    <text evidence="6">Catalyzes the transfer of a ribosyl phosphate group from 5-phosphoribose 1-diphosphate to orotate, leading to the formation of orotidine monophosphate (OMP).</text>
</comment>
<dbReference type="InterPro" id="IPR029057">
    <property type="entry name" value="PRTase-like"/>
</dbReference>
<feature type="binding site" evidence="6">
    <location>
        <position position="98"/>
    </location>
    <ligand>
        <name>5-phospho-alpha-D-ribose 1-diphosphate</name>
        <dbReference type="ChEBI" id="CHEBI:58017"/>
        <note>ligand shared between dimeric partners</note>
    </ligand>
</feature>
<dbReference type="Pfam" id="PF00156">
    <property type="entry name" value="Pribosyltran"/>
    <property type="match status" value="1"/>
</dbReference>
<evidence type="ECO:0000256" key="6">
    <source>
        <dbReference type="HAMAP-Rule" id="MF_01208"/>
    </source>
</evidence>
<dbReference type="EMBL" id="QUAM01000003">
    <property type="protein sequence ID" value="TPR14296.1"/>
    <property type="molecule type" value="Genomic_DNA"/>
</dbReference>
<evidence type="ECO:0000313" key="9">
    <source>
        <dbReference type="Proteomes" id="UP000767392"/>
    </source>
</evidence>
<keyword evidence="9" id="KW-1185">Reference proteome</keyword>
<dbReference type="Proteomes" id="UP000767392">
    <property type="component" value="Unassembled WGS sequence"/>
</dbReference>
<keyword evidence="3 6" id="KW-0328">Glycosyltransferase</keyword>
<comment type="pathway">
    <text evidence="1 6">Pyrimidine metabolism; UMP biosynthesis via de novo pathway; UMP from orotate: step 1/2.</text>
</comment>
<comment type="subunit">
    <text evidence="6">Homodimer.</text>
</comment>
<comment type="caution">
    <text evidence="6">Lacks conserved residue(s) required for the propagation of feature annotation.</text>
</comment>
<evidence type="ECO:0000256" key="3">
    <source>
        <dbReference type="ARBA" id="ARBA00022676"/>
    </source>
</evidence>
<evidence type="ECO:0000256" key="5">
    <source>
        <dbReference type="ARBA" id="ARBA00022975"/>
    </source>
</evidence>
<feature type="domain" description="Phosphoribosyltransferase" evidence="7">
    <location>
        <begin position="51"/>
        <end position="156"/>
    </location>
</feature>
<feature type="binding site" evidence="6">
    <location>
        <position position="128"/>
    </location>
    <ligand>
        <name>orotate</name>
        <dbReference type="ChEBI" id="CHEBI:30839"/>
    </ligand>
</feature>
<dbReference type="Gene3D" id="3.40.50.2020">
    <property type="match status" value="1"/>
</dbReference>
<dbReference type="RefSeq" id="WP_105988020.1">
    <property type="nucleotide sequence ID" value="NZ_POST01000003.1"/>
</dbReference>
<protein>
    <recommendedName>
        <fullName evidence="2 6">Orotate phosphoribosyltransferase</fullName>
        <shortName evidence="6">OPRT</shortName>
        <shortName evidence="6">OPRTase</shortName>
        <ecNumber evidence="2 6">2.4.2.10</ecNumber>
    </recommendedName>
</protein>
<sequence length="214" mass="23703">MNKSISTKIAKDLLKIKAVALSPNHPYTWASGIKAPIYTDNRITISYPKIRNDIAEGLANLIKNNFPDANVIGGVATAGIPHATLVADKLNLPMIYVRSKPKDHGQGKQMEGVIKNDAKVVLIDDLLSTGNSVLKAAKYLTDNQINVVGIAAIFTYGLKDSFDNFKKANIQFNTLTNYPTIIEQAKLDGYISAKEVDSLKKWHRNPWQWKINVK</sequence>
<evidence type="ECO:0000259" key="7">
    <source>
        <dbReference type="Pfam" id="PF00156"/>
    </source>
</evidence>
<comment type="similarity">
    <text evidence="6">Belongs to the purine/pyrimidine phosphoribosyltransferase family. PyrE subfamily.</text>
</comment>
<dbReference type="CDD" id="cd06223">
    <property type="entry name" value="PRTases_typeI"/>
    <property type="match status" value="1"/>
</dbReference>
<dbReference type="NCBIfam" id="TIGR00336">
    <property type="entry name" value="pyrE"/>
    <property type="match status" value="1"/>
</dbReference>
<evidence type="ECO:0000256" key="1">
    <source>
        <dbReference type="ARBA" id="ARBA00004889"/>
    </source>
</evidence>
<comment type="cofactor">
    <cofactor evidence="6">
        <name>Mg(2+)</name>
        <dbReference type="ChEBI" id="CHEBI:18420"/>
    </cofactor>
</comment>
<dbReference type="HAMAP" id="MF_01208">
    <property type="entry name" value="PyrE"/>
    <property type="match status" value="1"/>
</dbReference>
<name>A0ABY2YT77_9LACO</name>
<dbReference type="InterPro" id="IPR004467">
    <property type="entry name" value="Or_phspho_trans_dom"/>
</dbReference>
<organism evidence="8 9">
    <name type="scientific">Apilactobacillus timberlakei</name>
    <dbReference type="NCBI Taxonomy" id="2008380"/>
    <lineage>
        <taxon>Bacteria</taxon>
        <taxon>Bacillati</taxon>
        <taxon>Bacillota</taxon>
        <taxon>Bacilli</taxon>
        <taxon>Lactobacillales</taxon>
        <taxon>Lactobacillaceae</taxon>
        <taxon>Apilactobacillus</taxon>
    </lineage>
</organism>
<evidence type="ECO:0000256" key="4">
    <source>
        <dbReference type="ARBA" id="ARBA00022679"/>
    </source>
</evidence>
<dbReference type="GO" id="GO:0004588">
    <property type="term" value="F:orotate phosphoribosyltransferase activity"/>
    <property type="evidence" value="ECO:0007669"/>
    <property type="project" value="UniProtKB-EC"/>
</dbReference>
<evidence type="ECO:0000256" key="2">
    <source>
        <dbReference type="ARBA" id="ARBA00011971"/>
    </source>
</evidence>
<keyword evidence="6" id="KW-0460">Magnesium</keyword>
<dbReference type="InterPro" id="IPR023031">
    <property type="entry name" value="OPRT"/>
</dbReference>
<dbReference type="SUPFAM" id="SSF53271">
    <property type="entry name" value="PRTase-like"/>
    <property type="match status" value="1"/>
</dbReference>
<gene>
    <name evidence="6" type="primary">pyrE</name>
    <name evidence="8" type="ORF">DY048_04950</name>
</gene>
<reference evidence="8 9" key="1">
    <citation type="submission" date="2018-08" db="EMBL/GenBank/DDBJ databases">
        <title>Comparative genomics of wild bee and flower associated Lactobacillus reveals potential adaptation to the bee host.</title>
        <authorList>
            <person name="Vuong H.Q."/>
            <person name="Mcfrederick Q.S."/>
        </authorList>
    </citation>
    <scope>NUCLEOTIDE SEQUENCE [LARGE SCALE GENOMIC DNA]</scope>
    <source>
        <strain evidence="8 9">HV_04</strain>
    </source>
</reference>
<accession>A0ABY2YT77</accession>
<feature type="binding site" description="in other chain" evidence="6">
    <location>
        <begin position="124"/>
        <end position="132"/>
    </location>
    <ligand>
        <name>5-phospho-alpha-D-ribose 1-diphosphate</name>
        <dbReference type="ChEBI" id="CHEBI:58017"/>
        <note>ligand shared between dimeric partners</note>
    </ligand>
</feature>
<dbReference type="PANTHER" id="PTHR19278">
    <property type="entry name" value="OROTATE PHOSPHORIBOSYLTRANSFERASE"/>
    <property type="match status" value="1"/>
</dbReference>